<dbReference type="GO" id="GO:0005886">
    <property type="term" value="C:plasma membrane"/>
    <property type="evidence" value="ECO:0007669"/>
    <property type="project" value="UniProtKB-SubCell"/>
</dbReference>
<keyword evidence="4 9" id="KW-1133">Transmembrane helix</keyword>
<dbReference type="Proteomes" id="UP000887565">
    <property type="component" value="Unplaced"/>
</dbReference>
<keyword evidence="2" id="KW-1003">Cell membrane</keyword>
<name>A0A915JSN5_ROMCU</name>
<dbReference type="InterPro" id="IPR017452">
    <property type="entry name" value="GPCR_Rhodpsn_7TM"/>
</dbReference>
<evidence type="ECO:0000256" key="4">
    <source>
        <dbReference type="ARBA" id="ARBA00022989"/>
    </source>
</evidence>
<accession>A0A915JSN5</accession>
<dbReference type="PROSITE" id="PS50262">
    <property type="entry name" value="G_PROTEIN_RECEP_F1_2"/>
    <property type="match status" value="1"/>
</dbReference>
<dbReference type="Gene3D" id="1.20.1070.10">
    <property type="entry name" value="Rhodopsin 7-helix transmembrane proteins"/>
    <property type="match status" value="1"/>
</dbReference>
<organism evidence="11 12">
    <name type="scientific">Romanomermis culicivorax</name>
    <name type="common">Nematode worm</name>
    <dbReference type="NCBI Taxonomy" id="13658"/>
    <lineage>
        <taxon>Eukaryota</taxon>
        <taxon>Metazoa</taxon>
        <taxon>Ecdysozoa</taxon>
        <taxon>Nematoda</taxon>
        <taxon>Enoplea</taxon>
        <taxon>Dorylaimia</taxon>
        <taxon>Mermithida</taxon>
        <taxon>Mermithoidea</taxon>
        <taxon>Mermithidae</taxon>
        <taxon>Romanomermis</taxon>
    </lineage>
</organism>
<keyword evidence="8" id="KW-0807">Transducer</keyword>
<evidence type="ECO:0000313" key="12">
    <source>
        <dbReference type="WBParaSite" id="nRc.2.0.1.t29320-RA"/>
    </source>
</evidence>
<evidence type="ECO:0000256" key="2">
    <source>
        <dbReference type="ARBA" id="ARBA00022475"/>
    </source>
</evidence>
<keyword evidence="7" id="KW-0675">Receptor</keyword>
<feature type="transmembrane region" description="Helical" evidence="9">
    <location>
        <begin position="160"/>
        <end position="182"/>
    </location>
</feature>
<keyword evidence="6 9" id="KW-0472">Membrane</keyword>
<evidence type="ECO:0000256" key="7">
    <source>
        <dbReference type="ARBA" id="ARBA00023170"/>
    </source>
</evidence>
<dbReference type="InterPro" id="IPR050569">
    <property type="entry name" value="TAAR"/>
</dbReference>
<feature type="transmembrane region" description="Helical" evidence="9">
    <location>
        <begin position="77"/>
        <end position="99"/>
    </location>
</feature>
<dbReference type="AlphaFoldDB" id="A0A915JSN5"/>
<feature type="transmembrane region" description="Helical" evidence="9">
    <location>
        <begin position="45"/>
        <end position="65"/>
    </location>
</feature>
<dbReference type="GO" id="GO:0004930">
    <property type="term" value="F:G protein-coupled receptor activity"/>
    <property type="evidence" value="ECO:0007669"/>
    <property type="project" value="UniProtKB-KW"/>
</dbReference>
<dbReference type="PANTHER" id="PTHR24249">
    <property type="entry name" value="HISTAMINE RECEPTOR-RELATED G-PROTEIN COUPLED RECEPTOR"/>
    <property type="match status" value="1"/>
</dbReference>
<protein>
    <submittedName>
        <fullName evidence="12">G-protein coupled receptors family 1 profile domain-containing protein</fullName>
    </submittedName>
</protein>
<feature type="domain" description="G-protein coupled receptors family 1 profile" evidence="10">
    <location>
        <begin position="59"/>
        <end position="177"/>
    </location>
</feature>
<evidence type="ECO:0000256" key="6">
    <source>
        <dbReference type="ARBA" id="ARBA00023136"/>
    </source>
</evidence>
<evidence type="ECO:0000313" key="11">
    <source>
        <dbReference type="Proteomes" id="UP000887565"/>
    </source>
</evidence>
<dbReference type="SUPFAM" id="SSF81321">
    <property type="entry name" value="Family A G protein-coupled receptor-like"/>
    <property type="match status" value="1"/>
</dbReference>
<evidence type="ECO:0000256" key="8">
    <source>
        <dbReference type="ARBA" id="ARBA00023224"/>
    </source>
</evidence>
<evidence type="ECO:0000256" key="5">
    <source>
        <dbReference type="ARBA" id="ARBA00023040"/>
    </source>
</evidence>
<dbReference type="WBParaSite" id="nRc.2.0.1.t29320-RA">
    <property type="protein sequence ID" value="nRc.2.0.1.t29320-RA"/>
    <property type="gene ID" value="nRc.2.0.1.g29320"/>
</dbReference>
<evidence type="ECO:0000259" key="10">
    <source>
        <dbReference type="PROSITE" id="PS50262"/>
    </source>
</evidence>
<feature type="transmembrane region" description="Helical" evidence="9">
    <location>
        <begin position="119"/>
        <end position="140"/>
    </location>
</feature>
<keyword evidence="5" id="KW-0297">G-protein coupled receptor</keyword>
<sequence>FNITDDYYNWKNNFSKNNNRNSSSNEISYEFFNIFKERSSTILTAHWICFGLGSAAVFINLYLMVSIMINRKTLIKNVFYALVLHCAFVDLMRSAALIIWCLPGLRLVDFAAFATVKQLLLIVLRSLNLLTALNLLVFTVNEYVLVSKPLHYKRVIRRRLIAILIGLSWILSLTFVLGGVFAQSFTPGIQQVYILSEKEGNKNKNDDHLNETYGSKIAGYDDEDENEDNMKLAESGVKGGDFDDGEFFHNFHSSRNINGTFSRNFSGIFDWNETSKILDDS</sequence>
<keyword evidence="11" id="KW-1185">Reference proteome</keyword>
<dbReference type="PANTHER" id="PTHR24249:SF406">
    <property type="entry name" value="G-PROTEIN COUPLED RECEPTORS FAMILY 1 PROFILE DOMAIN-CONTAINING PROTEIN"/>
    <property type="match status" value="1"/>
</dbReference>
<reference evidence="12" key="1">
    <citation type="submission" date="2022-11" db="UniProtKB">
        <authorList>
            <consortium name="WormBaseParasite"/>
        </authorList>
    </citation>
    <scope>IDENTIFICATION</scope>
</reference>
<comment type="subcellular location">
    <subcellularLocation>
        <location evidence="1">Cell membrane</location>
        <topology evidence="1">Multi-pass membrane protein</topology>
    </subcellularLocation>
</comment>
<proteinExistence type="predicted"/>
<keyword evidence="3 9" id="KW-0812">Transmembrane</keyword>
<evidence type="ECO:0000256" key="9">
    <source>
        <dbReference type="SAM" id="Phobius"/>
    </source>
</evidence>
<evidence type="ECO:0000256" key="1">
    <source>
        <dbReference type="ARBA" id="ARBA00004651"/>
    </source>
</evidence>
<evidence type="ECO:0000256" key="3">
    <source>
        <dbReference type="ARBA" id="ARBA00022692"/>
    </source>
</evidence>